<dbReference type="NCBIfam" id="TIGR01764">
    <property type="entry name" value="excise"/>
    <property type="match status" value="1"/>
</dbReference>
<sequence length="56" mass="6255">MTQREVAEYLRMTDRNVRNLIAAGKLTGYKLAGGRTVRLRRDQVEALLEPIPAATA</sequence>
<dbReference type="AlphaFoldDB" id="K5BIP1"/>
<comment type="caution">
    <text evidence="2">The sequence shown here is derived from an EMBL/GenBank/DDBJ whole genome shotgun (WGS) entry which is preliminary data.</text>
</comment>
<organism evidence="2 3">
    <name type="scientific">Mycolicibacterium hassiacum (strain DSM 44199 / CIP 105218 / JCM 12690 / 3849)</name>
    <name type="common">Mycobacterium hassiacum</name>
    <dbReference type="NCBI Taxonomy" id="1122247"/>
    <lineage>
        <taxon>Bacteria</taxon>
        <taxon>Bacillati</taxon>
        <taxon>Actinomycetota</taxon>
        <taxon>Actinomycetes</taxon>
        <taxon>Mycobacteriales</taxon>
        <taxon>Mycobacteriaceae</taxon>
        <taxon>Mycolicibacterium</taxon>
    </lineage>
</organism>
<dbReference type="GO" id="GO:0003677">
    <property type="term" value="F:DNA binding"/>
    <property type="evidence" value="ECO:0007669"/>
    <property type="project" value="InterPro"/>
</dbReference>
<dbReference type="InterPro" id="IPR010093">
    <property type="entry name" value="SinI_DNA-bd"/>
</dbReference>
<evidence type="ECO:0000313" key="2">
    <source>
        <dbReference type="EMBL" id="EKF21704.1"/>
    </source>
</evidence>
<feature type="domain" description="Helix-turn-helix" evidence="1">
    <location>
        <begin position="1"/>
        <end position="49"/>
    </location>
</feature>
<name>K5BIP1_MYCHD</name>
<evidence type="ECO:0000259" key="1">
    <source>
        <dbReference type="Pfam" id="PF12728"/>
    </source>
</evidence>
<dbReference type="InterPro" id="IPR009061">
    <property type="entry name" value="DNA-bd_dom_put_sf"/>
</dbReference>
<keyword evidence="3" id="KW-1185">Reference proteome</keyword>
<dbReference type="OrthoDB" id="4870800at2"/>
<dbReference type="SUPFAM" id="SSF46955">
    <property type="entry name" value="Putative DNA-binding domain"/>
    <property type="match status" value="1"/>
</dbReference>
<reference evidence="2 3" key="1">
    <citation type="journal article" date="2012" name="J. Bacteriol.">
        <title>Genome sequence of Mycobacterium hassiacum DSM 44199, a rare source of heat-stable mycobacterial proteins.</title>
        <authorList>
            <person name="Tiago I."/>
            <person name="Maranha A."/>
            <person name="Mendes V."/>
            <person name="Alarico S."/>
            <person name="Moynihan P.J."/>
            <person name="Clarke A.J."/>
            <person name="Macedo-Ribeiro S."/>
            <person name="Pereira P.J."/>
            <person name="Empadinhas N."/>
        </authorList>
    </citation>
    <scope>NUCLEOTIDE SEQUENCE [LARGE SCALE GENOMIC DNA]</scope>
    <source>
        <strain evidence="3">DSM 44199 / CIP 105218 / JCM 12690 / 3849</strain>
    </source>
</reference>
<dbReference type="EMBL" id="AMRA01000118">
    <property type="protein sequence ID" value="EKF21704.1"/>
    <property type="molecule type" value="Genomic_DNA"/>
</dbReference>
<dbReference type="InterPro" id="IPR006530">
    <property type="entry name" value="YD"/>
</dbReference>
<dbReference type="Pfam" id="PF12728">
    <property type="entry name" value="HTH_17"/>
    <property type="match status" value="1"/>
</dbReference>
<gene>
    <name evidence="2" type="ORF">C731_4317</name>
</gene>
<dbReference type="NCBIfam" id="TIGR01643">
    <property type="entry name" value="YD_repeat_2x"/>
    <property type="match status" value="1"/>
</dbReference>
<dbReference type="InterPro" id="IPR041657">
    <property type="entry name" value="HTH_17"/>
</dbReference>
<evidence type="ECO:0000313" key="3">
    <source>
        <dbReference type="Proteomes" id="UP000006265"/>
    </source>
</evidence>
<dbReference type="PATRIC" id="fig|1122247.3.peg.4141"/>
<accession>K5BIP1</accession>
<dbReference type="Proteomes" id="UP000006265">
    <property type="component" value="Unassembled WGS sequence"/>
</dbReference>
<proteinExistence type="predicted"/>
<protein>
    <submittedName>
        <fullName evidence="2">DNA binding, excisionase family domain protein</fullName>
    </submittedName>
</protein>